<sequence length="278" mass="30401">MTVFRFRQLVTASLLLSAVASFNANAQFGGLFSDDDKKAAPWAKEAFLTKDNCADLSYMDMADFLVKYLPLSGDGKNIKKASDQVMTSYILAALAVNQANICLAESLDLKSAKEELLKEREILTSGTSLSEKEIEKHREYADGASAEIRAKTLQTKLIEPAQQKSFVLGASTYLLGTYKTYVIKEDADNLMEVAEKDAQKEKKKSSGGFSMGGLVDSVSKGGDYAAATGTLQDVLEGLPEHLPKLVATAKYFIEYAQSQDLKLEPDATEEFNEAISWD</sequence>
<accession>A0A1E8FAZ2</accession>
<evidence type="ECO:0000256" key="1">
    <source>
        <dbReference type="SAM" id="SignalP"/>
    </source>
</evidence>
<organism evidence="2 3">
    <name type="scientific">Alteromonas lipolytica</name>
    <dbReference type="NCBI Taxonomy" id="1856405"/>
    <lineage>
        <taxon>Bacteria</taxon>
        <taxon>Pseudomonadati</taxon>
        <taxon>Pseudomonadota</taxon>
        <taxon>Gammaproteobacteria</taxon>
        <taxon>Alteromonadales</taxon>
        <taxon>Alteromonadaceae</taxon>
        <taxon>Alteromonas/Salinimonas group</taxon>
        <taxon>Alteromonas</taxon>
    </lineage>
</organism>
<comment type="caution">
    <text evidence="2">The sequence shown here is derived from an EMBL/GenBank/DDBJ whole genome shotgun (WGS) entry which is preliminary data.</text>
</comment>
<reference evidence="2 3" key="1">
    <citation type="submission" date="2016-09" db="EMBL/GenBank/DDBJ databases">
        <title>Alteromonas lipolytica, a new species isolated from sea water.</title>
        <authorList>
            <person name="Wu Y.-H."/>
            <person name="Cheng H."/>
            <person name="Xu X.-W."/>
        </authorList>
    </citation>
    <scope>NUCLEOTIDE SEQUENCE [LARGE SCALE GENOMIC DNA]</scope>
    <source>
        <strain evidence="2 3">JW12</strain>
    </source>
</reference>
<dbReference type="RefSeq" id="WP_070177323.1">
    <property type="nucleotide sequence ID" value="NZ_BMJR01000002.1"/>
</dbReference>
<gene>
    <name evidence="2" type="ORF">BFC17_01325</name>
</gene>
<protein>
    <submittedName>
        <fullName evidence="2">Uncharacterized protein</fullName>
    </submittedName>
</protein>
<proteinExistence type="predicted"/>
<name>A0A1E8FAZ2_9ALTE</name>
<feature type="signal peptide" evidence="1">
    <location>
        <begin position="1"/>
        <end position="26"/>
    </location>
</feature>
<evidence type="ECO:0000313" key="3">
    <source>
        <dbReference type="Proteomes" id="UP000176037"/>
    </source>
</evidence>
<dbReference type="OrthoDB" id="6384259at2"/>
<keyword evidence="1" id="KW-0732">Signal</keyword>
<dbReference type="AlphaFoldDB" id="A0A1E8FAZ2"/>
<evidence type="ECO:0000313" key="2">
    <source>
        <dbReference type="EMBL" id="OFI32946.1"/>
    </source>
</evidence>
<keyword evidence="3" id="KW-1185">Reference proteome</keyword>
<dbReference type="STRING" id="1856405.BFC17_01325"/>
<dbReference type="EMBL" id="MJIC01000015">
    <property type="protein sequence ID" value="OFI32946.1"/>
    <property type="molecule type" value="Genomic_DNA"/>
</dbReference>
<dbReference type="Proteomes" id="UP000176037">
    <property type="component" value="Unassembled WGS sequence"/>
</dbReference>
<feature type="chain" id="PRO_5009214054" evidence="1">
    <location>
        <begin position="27"/>
        <end position="278"/>
    </location>
</feature>